<evidence type="ECO:0000256" key="7">
    <source>
        <dbReference type="ARBA" id="ARBA00022691"/>
    </source>
</evidence>
<keyword evidence="10 13" id="KW-0464">Manganese</keyword>
<organism evidence="15 16">
    <name type="scientific">Ridgeia piscesae</name>
    <name type="common">Tubeworm</name>
    <dbReference type="NCBI Taxonomy" id="27915"/>
    <lineage>
        <taxon>Eukaryota</taxon>
        <taxon>Metazoa</taxon>
        <taxon>Spiralia</taxon>
        <taxon>Lophotrochozoa</taxon>
        <taxon>Annelida</taxon>
        <taxon>Polychaeta</taxon>
        <taxon>Sedentaria</taxon>
        <taxon>Canalipalpata</taxon>
        <taxon>Sabellida</taxon>
        <taxon>Siboglinidae</taxon>
        <taxon>Ridgeia</taxon>
    </lineage>
</organism>
<comment type="function">
    <text evidence="11 13">Metal-dependent phosphatase that shows phosphatase activity against several substrates, including fructose-1-phosphate and fructose-6-phosphate. Its preference for fructose-1-phosphate, a strong glycating agent that causes DNA damage rather than a canonical yeast metabolite, suggests a damage-control function in hexose phosphate metabolism. Has also been shown to have O-methyltransferase activity that methylates glutamate residues of target proteins to form gamma-glutamyl methyl ester residues. Possibly methylates PCNA, suggesting it is involved in the DNA damage response.</text>
</comment>
<comment type="caution">
    <text evidence="15">The sequence shown here is derived from an EMBL/GenBank/DDBJ whole genome shotgun (WGS) entry which is preliminary data.</text>
</comment>
<keyword evidence="7" id="KW-0949">S-adenosyl-L-methionine</keyword>
<dbReference type="PANTHER" id="PTHR12260">
    <property type="entry name" value="DAMAGE-CONTROL PHOSPHATASE ARMT1"/>
    <property type="match status" value="1"/>
</dbReference>
<protein>
    <recommendedName>
        <fullName evidence="13">Sugar phosphate phosphatase</fullName>
        <ecNumber evidence="13">2.1.1.-</ecNumber>
        <ecNumber evidence="13">3.1.3.-</ecNumber>
    </recommendedName>
</protein>
<comment type="domain">
    <text evidence="13">Subfamily III proteins have a conserved RTxK motif about 40-50 residues from the C-terminus; the threonine may be replaced by serine or cysteine.</text>
</comment>
<dbReference type="PANTHER" id="PTHR12260:SF6">
    <property type="entry name" value="DAMAGE-CONTROL PHOSPHATASE ARMT1"/>
    <property type="match status" value="1"/>
</dbReference>
<dbReference type="GO" id="GO:0051998">
    <property type="term" value="F:protein carboxyl O-methyltransferase activity"/>
    <property type="evidence" value="ECO:0007669"/>
    <property type="project" value="UniProtKB-UniRule"/>
</dbReference>
<dbReference type="GO" id="GO:0046872">
    <property type="term" value="F:metal ion binding"/>
    <property type="evidence" value="ECO:0007669"/>
    <property type="project" value="UniProtKB-UniRule"/>
</dbReference>
<evidence type="ECO:0000256" key="1">
    <source>
        <dbReference type="ARBA" id="ARBA00000807"/>
    </source>
</evidence>
<evidence type="ECO:0000256" key="12">
    <source>
        <dbReference type="ARBA" id="ARBA00048809"/>
    </source>
</evidence>
<evidence type="ECO:0000256" key="4">
    <source>
        <dbReference type="ARBA" id="ARBA00022596"/>
    </source>
</evidence>
<dbReference type="GO" id="GO:0032259">
    <property type="term" value="P:methylation"/>
    <property type="evidence" value="ECO:0007669"/>
    <property type="project" value="UniProtKB-KW"/>
</dbReference>
<comment type="catalytic activity">
    <reaction evidence="1 13">
        <text>L-glutamyl-[protein] + S-adenosyl-L-methionine = [protein]-L-glutamate 5-O-methyl ester + S-adenosyl-L-homocysteine</text>
        <dbReference type="Rhea" id="RHEA:24452"/>
        <dbReference type="Rhea" id="RHEA-COMP:10208"/>
        <dbReference type="Rhea" id="RHEA-COMP:10311"/>
        <dbReference type="ChEBI" id="CHEBI:29973"/>
        <dbReference type="ChEBI" id="CHEBI:57856"/>
        <dbReference type="ChEBI" id="CHEBI:59789"/>
        <dbReference type="ChEBI" id="CHEBI:82795"/>
    </reaction>
</comment>
<evidence type="ECO:0000259" key="14">
    <source>
        <dbReference type="Pfam" id="PF01937"/>
    </source>
</evidence>
<dbReference type="EC" id="2.1.1.-" evidence="13"/>
<keyword evidence="6" id="KW-0808">Transferase</keyword>
<evidence type="ECO:0000313" key="16">
    <source>
        <dbReference type="Proteomes" id="UP001209878"/>
    </source>
</evidence>
<dbReference type="Pfam" id="PF01937">
    <property type="entry name" value="ARMT1-like_dom"/>
    <property type="match status" value="1"/>
</dbReference>
<evidence type="ECO:0000256" key="10">
    <source>
        <dbReference type="ARBA" id="ARBA00023211"/>
    </source>
</evidence>
<evidence type="ECO:0000256" key="8">
    <source>
        <dbReference type="ARBA" id="ARBA00022723"/>
    </source>
</evidence>
<evidence type="ECO:0000256" key="3">
    <source>
        <dbReference type="ARBA" id="ARBA00009519"/>
    </source>
</evidence>
<keyword evidence="16" id="KW-1185">Reference proteome</keyword>
<evidence type="ECO:0000256" key="13">
    <source>
        <dbReference type="RuleBase" id="RU367030"/>
    </source>
</evidence>
<reference evidence="15" key="1">
    <citation type="journal article" date="2023" name="Mol. Biol. Evol.">
        <title>Third-Generation Sequencing Reveals the Adaptive Role of the Epigenome in Three Deep-Sea Polychaetes.</title>
        <authorList>
            <person name="Perez M."/>
            <person name="Aroh O."/>
            <person name="Sun Y."/>
            <person name="Lan Y."/>
            <person name="Juniper S.K."/>
            <person name="Young C.R."/>
            <person name="Angers B."/>
            <person name="Qian P.Y."/>
        </authorList>
    </citation>
    <scope>NUCLEOTIDE SEQUENCE</scope>
    <source>
        <strain evidence="15">R07B-5</strain>
    </source>
</reference>
<dbReference type="GO" id="GO:0016791">
    <property type="term" value="F:phosphatase activity"/>
    <property type="evidence" value="ECO:0007669"/>
    <property type="project" value="TreeGrafter"/>
</dbReference>
<dbReference type="GO" id="GO:0006974">
    <property type="term" value="P:DNA damage response"/>
    <property type="evidence" value="ECO:0007669"/>
    <property type="project" value="TreeGrafter"/>
</dbReference>
<dbReference type="SUPFAM" id="SSF111321">
    <property type="entry name" value="AF1104-like"/>
    <property type="match status" value="1"/>
</dbReference>
<dbReference type="InterPro" id="IPR002791">
    <property type="entry name" value="ARMT1-like_metal-bd"/>
</dbReference>
<dbReference type="Gene3D" id="3.40.50.10880">
    <property type="entry name" value="Uncharacterised protein PF01937, DUF89, domain 3"/>
    <property type="match status" value="1"/>
</dbReference>
<dbReference type="GO" id="GO:0005634">
    <property type="term" value="C:nucleus"/>
    <property type="evidence" value="ECO:0007669"/>
    <property type="project" value="TreeGrafter"/>
</dbReference>
<evidence type="ECO:0000313" key="15">
    <source>
        <dbReference type="EMBL" id="KAK2186494.1"/>
    </source>
</evidence>
<comment type="similarity">
    <text evidence="3 13">Belongs to the damage-control phosphatase family. Sugar phosphate phosphatase III subfamily.</text>
</comment>
<dbReference type="EC" id="3.1.3.-" evidence="13"/>
<proteinExistence type="inferred from homology"/>
<comment type="cofactor">
    <cofactor evidence="13">
        <name>Mn(2+)</name>
        <dbReference type="ChEBI" id="CHEBI:29035"/>
    </cofactor>
    <cofactor evidence="13">
        <name>Ni(2+)</name>
        <dbReference type="ChEBI" id="CHEBI:49786"/>
    </cofactor>
</comment>
<evidence type="ECO:0000256" key="11">
    <source>
        <dbReference type="ARBA" id="ARBA00045980"/>
    </source>
</evidence>
<dbReference type="InterPro" id="IPR039763">
    <property type="entry name" value="ARMT1"/>
</dbReference>
<dbReference type="InterPro" id="IPR036075">
    <property type="entry name" value="ARMT-1-like_metal-bd_sf"/>
</dbReference>
<dbReference type="Gene3D" id="1.20.930.60">
    <property type="match status" value="1"/>
</dbReference>
<dbReference type="EMBL" id="JAODUO010000198">
    <property type="protein sequence ID" value="KAK2186494.1"/>
    <property type="molecule type" value="Genomic_DNA"/>
</dbReference>
<sequence length="434" mass="49531">MRKVRDHAYIAIKDDLPTVLAKVLNTIDDKVHELLQTGEEDLTNDLKGVTRHILALKHSLETDMTLKLLADNEDNTKFWNERYQRDVDATGTQPSWFKTQWLYAECYCYRLIHDAFAQSEHFKDFDPFEKLKQKALTDSFDAIVALLSHLADELATIGDVNDMDALERMFVQLLEVGTWGNKCDLSLSPSLQGKQTVDPIGQAETLRPNILVNHTGAVWKEITAANAKRPNNVRIDFILDNAGYEFFTDLCLVEFLLGRKLAHKITLRGKAKPWFISDMTPRDFKWILERLDTEAKSGKNELLLAFVRRVRQHLETGALTFVTDMFWTLPHTFTNMPTVAPGLYGDLKNCDLVVIKGDLNYRKLVGELYWHSTTPFEIAVGAFHPCPFCALRTVKCEVQVGLREGQAEELQRVNPNWNLSSDYSVIQFHAGVDV</sequence>
<comment type="catalytic activity">
    <reaction evidence="2 13">
        <text>beta-D-fructose 1-phosphate + H2O = D-fructose + phosphate</text>
        <dbReference type="Rhea" id="RHEA:35603"/>
        <dbReference type="ChEBI" id="CHEBI:15377"/>
        <dbReference type="ChEBI" id="CHEBI:37721"/>
        <dbReference type="ChEBI" id="CHEBI:43474"/>
        <dbReference type="ChEBI" id="CHEBI:138881"/>
    </reaction>
</comment>
<keyword evidence="4" id="KW-0533">Nickel</keyword>
<feature type="domain" description="Damage-control phosphatase ARMT1-like metal-binding" evidence="14">
    <location>
        <begin position="17"/>
        <end position="409"/>
    </location>
</feature>
<keyword evidence="9 13" id="KW-0378">Hydrolase</keyword>
<keyword evidence="5 13" id="KW-0489">Methyltransferase</keyword>
<dbReference type="FunFam" id="3.40.50.10880:FF:000002">
    <property type="entry name" value="Acidic residue methyltransferase 1"/>
    <property type="match status" value="1"/>
</dbReference>
<evidence type="ECO:0000256" key="5">
    <source>
        <dbReference type="ARBA" id="ARBA00022603"/>
    </source>
</evidence>
<evidence type="ECO:0000256" key="6">
    <source>
        <dbReference type="ARBA" id="ARBA00022679"/>
    </source>
</evidence>
<keyword evidence="8 13" id="KW-0479">Metal-binding</keyword>
<dbReference type="AlphaFoldDB" id="A0AAD9P1J4"/>
<evidence type="ECO:0000256" key="9">
    <source>
        <dbReference type="ARBA" id="ARBA00022801"/>
    </source>
</evidence>
<dbReference type="Proteomes" id="UP001209878">
    <property type="component" value="Unassembled WGS sequence"/>
</dbReference>
<name>A0AAD9P1J4_RIDPI</name>
<accession>A0AAD9P1J4</accession>
<gene>
    <name evidence="15" type="ORF">NP493_198g03020</name>
</gene>
<evidence type="ECO:0000256" key="2">
    <source>
        <dbReference type="ARBA" id="ARBA00001326"/>
    </source>
</evidence>
<comment type="catalytic activity">
    <reaction evidence="12 13">
        <text>beta-D-fructose 6-phosphate = dihydroxyacetone + D-glyceraldehyde 3-phosphate</text>
        <dbReference type="Rhea" id="RHEA:28002"/>
        <dbReference type="ChEBI" id="CHEBI:16016"/>
        <dbReference type="ChEBI" id="CHEBI:57634"/>
        <dbReference type="ChEBI" id="CHEBI:59776"/>
    </reaction>
</comment>